<feature type="transmembrane region" description="Helical" evidence="1">
    <location>
        <begin position="151"/>
        <end position="174"/>
    </location>
</feature>
<keyword evidence="1" id="KW-0812">Transmembrane</keyword>
<keyword evidence="4" id="KW-1185">Reference proteome</keyword>
<dbReference type="PANTHER" id="PTHR40448">
    <property type="entry name" value="TWO-COMPONENT SENSOR HISTIDINE KINASE"/>
    <property type="match status" value="1"/>
</dbReference>
<dbReference type="SUPFAM" id="SSF55874">
    <property type="entry name" value="ATPase domain of HSP90 chaperone/DNA topoisomerase II/histidine kinase"/>
    <property type="match status" value="1"/>
</dbReference>
<feature type="domain" description="Sensor histidine kinase NatK-like C-terminal" evidence="2">
    <location>
        <begin position="325"/>
        <end position="421"/>
    </location>
</feature>
<dbReference type="Proteomes" id="UP000298642">
    <property type="component" value="Chromosome"/>
</dbReference>
<reference evidence="4" key="1">
    <citation type="submission" date="2018-12" db="EMBL/GenBank/DDBJ databases">
        <title>Dusodibacter welbiota gen. nov., sp. nov., isolated from human faeces and emended description of the Oscillibacter genus.</title>
        <authorList>
            <person name="Le Roy T."/>
            <person name="Van der Smissen P."/>
            <person name="Delzenne N."/>
            <person name="Muccioli G."/>
            <person name="Collet J.F."/>
            <person name="Cani P.D."/>
        </authorList>
    </citation>
    <scope>NUCLEOTIDE SEQUENCE [LARGE SCALE GENOMIC DNA]</scope>
    <source>
        <strain evidence="4">J115</strain>
    </source>
</reference>
<dbReference type="InterPro" id="IPR036890">
    <property type="entry name" value="HATPase_C_sf"/>
</dbReference>
<dbReference type="Pfam" id="PF14501">
    <property type="entry name" value="HATPase_c_5"/>
    <property type="match status" value="1"/>
</dbReference>
<accession>A0A4D7AKL5</accession>
<evidence type="ECO:0000313" key="4">
    <source>
        <dbReference type="Proteomes" id="UP000298642"/>
    </source>
</evidence>
<keyword evidence="1" id="KW-0472">Membrane</keyword>
<gene>
    <name evidence="3" type="ORF">EIO64_13395</name>
</gene>
<proteinExistence type="predicted"/>
<keyword evidence="1" id="KW-1133">Transmembrane helix</keyword>
<protein>
    <submittedName>
        <fullName evidence="3">GHKL domain-containing protein</fullName>
    </submittedName>
</protein>
<dbReference type="RefSeq" id="WP_136891489.1">
    <property type="nucleotide sequence ID" value="NZ_CP034413.3"/>
</dbReference>
<dbReference type="CDD" id="cd16935">
    <property type="entry name" value="HATPase_AgrC-ComD-like"/>
    <property type="match status" value="1"/>
</dbReference>
<evidence type="ECO:0000259" key="2">
    <source>
        <dbReference type="Pfam" id="PF14501"/>
    </source>
</evidence>
<dbReference type="EMBL" id="CP034413">
    <property type="protein sequence ID" value="QCI60084.1"/>
    <property type="molecule type" value="Genomic_DNA"/>
</dbReference>
<organism evidence="3 4">
    <name type="scientific">Dysosmobacter welbionis</name>
    <dbReference type="NCBI Taxonomy" id="2093857"/>
    <lineage>
        <taxon>Bacteria</taxon>
        <taxon>Bacillati</taxon>
        <taxon>Bacillota</taxon>
        <taxon>Clostridia</taxon>
        <taxon>Eubacteriales</taxon>
        <taxon>Oscillospiraceae</taxon>
        <taxon>Dysosmobacter</taxon>
    </lineage>
</organism>
<feature type="transmembrane region" description="Helical" evidence="1">
    <location>
        <begin position="6"/>
        <end position="28"/>
    </location>
</feature>
<evidence type="ECO:0000256" key="1">
    <source>
        <dbReference type="SAM" id="Phobius"/>
    </source>
</evidence>
<sequence length="429" mass="47814">MRDVLWQIWLNCGYFLTVAASGFFLYKLCAPFVRPRNGRFWRVLLFLTLAGSTGMVIWIGDPNLLYTLPAFFALFLLSTRGDRIGRVAVCIILFCLEMSVCALLDTYVERINRNALYDVLVRLARPLVFGPLWLLLRRRLPREPVVLSRRLWKLVLGLAAMPLCALIAVVLLTFRRYDSIEVNTVAMYQGMVVLPFVFLTSLVLLFAILILADHERLEQANRLAGLREVYYQGLRQQETQVRRLRHDLRNHLTAVRGFLEQGDEQGAIGYLDQIAGSPALRGTRRLCENEAANAVLTAKAEAMEREGVAADFAVFLPRDLPVADMDLCALLGNALDNAIEGSRGAGERRITIRCKADKGLFMLRVENTLGGAVQPDLATTKTDKAAHGFGIPGMREIAERYGGTLDAGVRDNGFELVVCLPLAGQAETL</sequence>
<dbReference type="Gene3D" id="3.30.565.10">
    <property type="entry name" value="Histidine kinase-like ATPase, C-terminal domain"/>
    <property type="match status" value="1"/>
</dbReference>
<dbReference type="GO" id="GO:0042802">
    <property type="term" value="F:identical protein binding"/>
    <property type="evidence" value="ECO:0007669"/>
    <property type="project" value="TreeGrafter"/>
</dbReference>
<dbReference type="AlphaFoldDB" id="A0A4D7AKL5"/>
<feature type="transmembrane region" description="Helical" evidence="1">
    <location>
        <begin position="87"/>
        <end position="107"/>
    </location>
</feature>
<feature type="transmembrane region" description="Helical" evidence="1">
    <location>
        <begin position="40"/>
        <end position="58"/>
    </location>
</feature>
<dbReference type="PANTHER" id="PTHR40448:SF1">
    <property type="entry name" value="TWO-COMPONENT SENSOR HISTIDINE KINASE"/>
    <property type="match status" value="1"/>
</dbReference>
<name>A0A4D7AKL5_9FIRM</name>
<feature type="transmembrane region" description="Helical" evidence="1">
    <location>
        <begin position="186"/>
        <end position="212"/>
    </location>
</feature>
<dbReference type="KEGG" id="obj:EIO64_13395"/>
<dbReference type="InterPro" id="IPR032834">
    <property type="entry name" value="NatK-like_C"/>
</dbReference>
<evidence type="ECO:0000313" key="3">
    <source>
        <dbReference type="EMBL" id="QCI60084.1"/>
    </source>
</evidence>